<proteinExistence type="predicted"/>
<feature type="transmembrane region" description="Helical" evidence="1">
    <location>
        <begin position="16"/>
        <end position="32"/>
    </location>
</feature>
<keyword evidence="1" id="KW-0812">Transmembrane</keyword>
<reference evidence="2" key="1">
    <citation type="submission" date="2020-10" db="EMBL/GenBank/DDBJ databases">
        <authorList>
            <person name="Gilroy R."/>
        </authorList>
    </citation>
    <scope>NUCLEOTIDE SEQUENCE</scope>
    <source>
        <strain evidence="2">ChiSjej4B22-8349</strain>
    </source>
</reference>
<organism evidence="2 3">
    <name type="scientific">Candidatus Allocopromorpha excrementipullorum</name>
    <dbReference type="NCBI Taxonomy" id="2840743"/>
    <lineage>
        <taxon>Bacteria</taxon>
        <taxon>Bacillati</taxon>
        <taxon>Bacillota</taxon>
        <taxon>Clostridia</taxon>
        <taxon>Eubacteriales</taxon>
        <taxon>Eubacteriaceae</taxon>
        <taxon>Eubacteriaceae incertae sedis</taxon>
        <taxon>Candidatus Allocopromorpha</taxon>
    </lineage>
</organism>
<dbReference type="AlphaFoldDB" id="A0A9D1SUE9"/>
<dbReference type="Pfam" id="PF13346">
    <property type="entry name" value="ABC2_membrane_5"/>
    <property type="match status" value="1"/>
</dbReference>
<accession>A0A9D1SUE9</accession>
<gene>
    <name evidence="2" type="ORF">IAD25_05530</name>
</gene>
<feature type="transmembrane region" description="Helical" evidence="1">
    <location>
        <begin position="111"/>
        <end position="133"/>
    </location>
</feature>
<feature type="transmembrane region" description="Helical" evidence="1">
    <location>
        <begin position="38"/>
        <end position="57"/>
    </location>
</feature>
<name>A0A9D1SUE9_9FIRM</name>
<dbReference type="InterPro" id="IPR025699">
    <property type="entry name" value="ABC2_memb-like"/>
</dbReference>
<protein>
    <submittedName>
        <fullName evidence="2">ABC-2 transporter permease</fullName>
    </submittedName>
</protein>
<evidence type="ECO:0000313" key="3">
    <source>
        <dbReference type="Proteomes" id="UP000824130"/>
    </source>
</evidence>
<reference evidence="2" key="2">
    <citation type="journal article" date="2021" name="PeerJ">
        <title>Extensive microbial diversity within the chicken gut microbiome revealed by metagenomics and culture.</title>
        <authorList>
            <person name="Gilroy R."/>
            <person name="Ravi A."/>
            <person name="Getino M."/>
            <person name="Pursley I."/>
            <person name="Horton D.L."/>
            <person name="Alikhan N.F."/>
            <person name="Baker D."/>
            <person name="Gharbi K."/>
            <person name="Hall N."/>
            <person name="Watson M."/>
            <person name="Adriaenssens E.M."/>
            <person name="Foster-Nyarko E."/>
            <person name="Jarju S."/>
            <person name="Secka A."/>
            <person name="Antonio M."/>
            <person name="Oren A."/>
            <person name="Chaudhuri R.R."/>
            <person name="La Ragione R."/>
            <person name="Hildebrand F."/>
            <person name="Pallen M.J."/>
        </authorList>
    </citation>
    <scope>NUCLEOTIDE SEQUENCE</scope>
    <source>
        <strain evidence="2">ChiSjej4B22-8349</strain>
    </source>
</reference>
<keyword evidence="1" id="KW-0472">Membrane</keyword>
<evidence type="ECO:0000256" key="1">
    <source>
        <dbReference type="SAM" id="Phobius"/>
    </source>
</evidence>
<feature type="transmembrane region" description="Helical" evidence="1">
    <location>
        <begin position="182"/>
        <end position="201"/>
    </location>
</feature>
<dbReference type="EMBL" id="DVOB01000122">
    <property type="protein sequence ID" value="HIU96158.1"/>
    <property type="molecule type" value="Genomic_DNA"/>
</dbReference>
<evidence type="ECO:0000313" key="2">
    <source>
        <dbReference type="EMBL" id="HIU96158.1"/>
    </source>
</evidence>
<keyword evidence="1" id="KW-1133">Transmembrane helix</keyword>
<feature type="transmembrane region" description="Helical" evidence="1">
    <location>
        <begin position="78"/>
        <end position="99"/>
    </location>
</feature>
<sequence>MKGLLMKDIILLRPQLKIYLIILVFWFLIAMWNGQPGFFGGLMAMFALMIPMTTVAYDDNCKWPAFALTAPVSRFKLVLSKYVLLFMTMLVLSVIIFIGSLVMGEDVSGSFFLTVAMFPFGMIMASVLLPIIFKFGVEKGRFAFLAFIAFVVAAVVAGGRKLATLTEDGNIVGSLLSMNRGMMIGAVVLVTAAVAVISIVLSKNIYDKKEF</sequence>
<dbReference type="Proteomes" id="UP000824130">
    <property type="component" value="Unassembled WGS sequence"/>
</dbReference>
<comment type="caution">
    <text evidence="2">The sequence shown here is derived from an EMBL/GenBank/DDBJ whole genome shotgun (WGS) entry which is preliminary data.</text>
</comment>
<feature type="transmembrane region" description="Helical" evidence="1">
    <location>
        <begin position="142"/>
        <end position="162"/>
    </location>
</feature>